<protein>
    <submittedName>
        <fullName evidence="5">Mechanosensitive ion channel protein 5</fullName>
    </submittedName>
</protein>
<gene>
    <name evidence="5" type="ORF">Slati_4341800</name>
</gene>
<dbReference type="PANTHER" id="PTHR31618:SF10">
    <property type="entry name" value="MECHANOSENSITIVE ION CHANNEL PROTEIN 10-LIKE"/>
    <property type="match status" value="1"/>
</dbReference>
<evidence type="ECO:0000256" key="1">
    <source>
        <dbReference type="ARBA" id="ARBA00004141"/>
    </source>
</evidence>
<dbReference type="InterPro" id="IPR016688">
    <property type="entry name" value="MscS-like_plants/fungi"/>
</dbReference>
<feature type="compositionally biased region" description="Acidic residues" evidence="3">
    <location>
        <begin position="82"/>
        <end position="97"/>
    </location>
</feature>
<feature type="transmembrane region" description="Helical" evidence="4">
    <location>
        <begin position="150"/>
        <end position="178"/>
    </location>
</feature>
<dbReference type="PANTHER" id="PTHR31618">
    <property type="entry name" value="MECHANOSENSITIVE ION CHANNEL PROTEIN 5"/>
    <property type="match status" value="1"/>
</dbReference>
<sequence>MEKPTSDHVIVLMEDHQNHKNHSITESQPKTNLSTEAKPPPTAQNLRRLSFSKPKARFVEFSHPVNQKFVSEPEFEPLNASDDSDEESSEDDEEYDEEGHRMQKPKKKKKFKIKWRILVEWTLFVLISTSLICSLTISTLKNQLKYGLELWRWCLMILVTFSGRLVSEWIIKIVVFFIERNFMLREKVLYFVYGLRKSIQNCVWLGLVLLSWMFIFNAKLHKKNKLLEKVFQALVAVLIGATIWLVKIILVKVLASSFHVTTYFDRMKESVFHHYVLDTLSGPPMDEFAYQEAHSRNLGVSKSLPTKLRDSRVCPSQRD</sequence>
<keyword evidence="4" id="KW-0812">Transmembrane</keyword>
<dbReference type="EMBL" id="JACGWN010000016">
    <property type="protein sequence ID" value="KAL0393756.1"/>
    <property type="molecule type" value="Genomic_DNA"/>
</dbReference>
<dbReference type="AlphaFoldDB" id="A0AAW2SMM6"/>
<dbReference type="GO" id="GO:0008381">
    <property type="term" value="F:mechanosensitive monoatomic ion channel activity"/>
    <property type="evidence" value="ECO:0007669"/>
    <property type="project" value="TreeGrafter"/>
</dbReference>
<reference evidence="5" key="1">
    <citation type="submission" date="2020-06" db="EMBL/GenBank/DDBJ databases">
        <authorList>
            <person name="Li T."/>
            <person name="Hu X."/>
            <person name="Zhang T."/>
            <person name="Song X."/>
            <person name="Zhang H."/>
            <person name="Dai N."/>
            <person name="Sheng W."/>
            <person name="Hou X."/>
            <person name="Wei L."/>
        </authorList>
    </citation>
    <scope>NUCLEOTIDE SEQUENCE</scope>
    <source>
        <strain evidence="5">KEN1</strain>
        <tissue evidence="5">Leaf</tissue>
    </source>
</reference>
<evidence type="ECO:0000256" key="3">
    <source>
        <dbReference type="SAM" id="MobiDB-lite"/>
    </source>
</evidence>
<accession>A0AAW2SMM6</accession>
<evidence type="ECO:0000256" key="2">
    <source>
        <dbReference type="ARBA" id="ARBA00008017"/>
    </source>
</evidence>
<keyword evidence="4" id="KW-0472">Membrane</keyword>
<reference evidence="5" key="2">
    <citation type="journal article" date="2024" name="Plant">
        <title>Genomic evolution and insights into agronomic trait innovations of Sesamum species.</title>
        <authorList>
            <person name="Miao H."/>
            <person name="Wang L."/>
            <person name="Qu L."/>
            <person name="Liu H."/>
            <person name="Sun Y."/>
            <person name="Le M."/>
            <person name="Wang Q."/>
            <person name="Wei S."/>
            <person name="Zheng Y."/>
            <person name="Lin W."/>
            <person name="Duan Y."/>
            <person name="Cao H."/>
            <person name="Xiong S."/>
            <person name="Wang X."/>
            <person name="Wei L."/>
            <person name="Li C."/>
            <person name="Ma Q."/>
            <person name="Ju M."/>
            <person name="Zhao R."/>
            <person name="Li G."/>
            <person name="Mu C."/>
            <person name="Tian Q."/>
            <person name="Mei H."/>
            <person name="Zhang T."/>
            <person name="Gao T."/>
            <person name="Zhang H."/>
        </authorList>
    </citation>
    <scope>NUCLEOTIDE SEQUENCE</scope>
    <source>
        <strain evidence="5">KEN1</strain>
    </source>
</reference>
<proteinExistence type="inferred from homology"/>
<feature type="transmembrane region" description="Helical" evidence="4">
    <location>
        <begin position="230"/>
        <end position="250"/>
    </location>
</feature>
<dbReference type="GO" id="GO:0005886">
    <property type="term" value="C:plasma membrane"/>
    <property type="evidence" value="ECO:0007669"/>
    <property type="project" value="TreeGrafter"/>
</dbReference>
<feature type="region of interest" description="Disordered" evidence="3">
    <location>
        <begin position="1"/>
        <end position="49"/>
    </location>
</feature>
<evidence type="ECO:0000256" key="4">
    <source>
        <dbReference type="SAM" id="Phobius"/>
    </source>
</evidence>
<comment type="caution">
    <text evidence="5">The sequence shown here is derived from an EMBL/GenBank/DDBJ whole genome shotgun (WGS) entry which is preliminary data.</text>
</comment>
<organism evidence="5">
    <name type="scientific">Sesamum latifolium</name>
    <dbReference type="NCBI Taxonomy" id="2727402"/>
    <lineage>
        <taxon>Eukaryota</taxon>
        <taxon>Viridiplantae</taxon>
        <taxon>Streptophyta</taxon>
        <taxon>Embryophyta</taxon>
        <taxon>Tracheophyta</taxon>
        <taxon>Spermatophyta</taxon>
        <taxon>Magnoliopsida</taxon>
        <taxon>eudicotyledons</taxon>
        <taxon>Gunneridae</taxon>
        <taxon>Pentapetalae</taxon>
        <taxon>asterids</taxon>
        <taxon>lamiids</taxon>
        <taxon>Lamiales</taxon>
        <taxon>Pedaliaceae</taxon>
        <taxon>Sesamum</taxon>
    </lineage>
</organism>
<comment type="subcellular location">
    <subcellularLocation>
        <location evidence="1">Membrane</location>
        <topology evidence="1">Multi-pass membrane protein</topology>
    </subcellularLocation>
</comment>
<dbReference type="GO" id="GO:0006820">
    <property type="term" value="P:monoatomic anion transport"/>
    <property type="evidence" value="ECO:0007669"/>
    <property type="project" value="TreeGrafter"/>
</dbReference>
<dbReference type="GO" id="GO:0050982">
    <property type="term" value="P:detection of mechanical stimulus"/>
    <property type="evidence" value="ECO:0007669"/>
    <property type="project" value="TreeGrafter"/>
</dbReference>
<keyword evidence="4" id="KW-1133">Transmembrane helix</keyword>
<name>A0AAW2SMM6_9LAMI</name>
<evidence type="ECO:0000313" key="5">
    <source>
        <dbReference type="EMBL" id="KAL0393756.1"/>
    </source>
</evidence>
<feature type="transmembrane region" description="Helical" evidence="4">
    <location>
        <begin position="117"/>
        <end position="138"/>
    </location>
</feature>
<feature type="compositionally biased region" description="Polar residues" evidence="3">
    <location>
        <begin position="24"/>
        <end position="35"/>
    </location>
</feature>
<feature type="transmembrane region" description="Helical" evidence="4">
    <location>
        <begin position="199"/>
        <end position="218"/>
    </location>
</feature>
<comment type="similarity">
    <text evidence="2">Belongs to the MscS (TC 1.A.23) family.</text>
</comment>
<feature type="region of interest" description="Disordered" evidence="3">
    <location>
        <begin position="72"/>
        <end position="102"/>
    </location>
</feature>